<reference evidence="2" key="1">
    <citation type="submission" date="2005-03" db="EMBL/GenBank/DDBJ databases">
        <authorList>
            <person name="Stapleton M."/>
            <person name="Carlson J."/>
            <person name="Chavez C."/>
            <person name="Frise E."/>
            <person name="George R."/>
            <person name="Pacleb J."/>
            <person name="Park S."/>
            <person name="Wan K."/>
            <person name="Yu C."/>
            <person name="Rubin G.M."/>
            <person name="Celniker S."/>
        </authorList>
    </citation>
    <scope>NUCLEOTIDE SEQUENCE</scope>
    <source>
        <strain evidence="2">Berkeley</strain>
    </source>
</reference>
<organism evidence="2">
    <name type="scientific">Drosophila melanogaster</name>
    <name type="common">Fruit fly</name>
    <dbReference type="NCBI Taxonomy" id="7227"/>
    <lineage>
        <taxon>Eukaryota</taxon>
        <taxon>Metazoa</taxon>
        <taxon>Ecdysozoa</taxon>
        <taxon>Arthropoda</taxon>
        <taxon>Hexapoda</taxon>
        <taxon>Insecta</taxon>
        <taxon>Pterygota</taxon>
        <taxon>Neoptera</taxon>
        <taxon>Endopterygota</taxon>
        <taxon>Diptera</taxon>
        <taxon>Brachycera</taxon>
        <taxon>Muscomorpha</taxon>
        <taxon>Ephydroidea</taxon>
        <taxon>Drosophilidae</taxon>
        <taxon>Drosophila</taxon>
        <taxon>Sophophora</taxon>
    </lineage>
</organism>
<feature type="compositionally biased region" description="Polar residues" evidence="1">
    <location>
        <begin position="352"/>
        <end position="367"/>
    </location>
</feature>
<dbReference type="ExpressionAtlas" id="Q5BIH2">
    <property type="expression patterns" value="baseline and differential"/>
</dbReference>
<dbReference type="AlphaFoldDB" id="Q5BIH2"/>
<evidence type="ECO:0000313" key="2">
    <source>
        <dbReference type="EMBL" id="AAX33400.1"/>
    </source>
</evidence>
<feature type="compositionally biased region" description="Low complexity" evidence="1">
    <location>
        <begin position="504"/>
        <end position="520"/>
    </location>
</feature>
<feature type="compositionally biased region" description="Basic residues" evidence="1">
    <location>
        <begin position="432"/>
        <end position="441"/>
    </location>
</feature>
<dbReference type="OrthoDB" id="8064978at2759"/>
<proteinExistence type="evidence at transcript level"/>
<name>Q5BIH2_DROME</name>
<dbReference type="VEuPathDB" id="VectorBase:FBgn0250754"/>
<gene>
    <name evidence="3" type="ORF">CG42232</name>
</gene>
<feature type="region of interest" description="Disordered" evidence="1">
    <location>
        <begin position="311"/>
        <end position="386"/>
    </location>
</feature>
<dbReference type="Bgee" id="FBgn0250754">
    <property type="expression patterns" value="Expressed in intestinal stem cell (Drosophila) in digestive tract and 195 other cell types or tissues"/>
</dbReference>
<dbReference type="AGR" id="FB:FBgn0250754"/>
<feature type="compositionally biased region" description="Basic and acidic residues" evidence="1">
    <location>
        <begin position="543"/>
        <end position="553"/>
    </location>
</feature>
<evidence type="ECO:0000256" key="1">
    <source>
        <dbReference type="SAM" id="MobiDB-lite"/>
    </source>
</evidence>
<feature type="compositionally biased region" description="Polar residues" evidence="1">
    <location>
        <begin position="398"/>
        <end position="410"/>
    </location>
</feature>
<feature type="region of interest" description="Disordered" evidence="1">
    <location>
        <begin position="150"/>
        <end position="189"/>
    </location>
</feature>
<evidence type="ECO:0000313" key="3">
    <source>
        <dbReference type="FlyBase" id="FBgn0250754"/>
    </source>
</evidence>
<feature type="region of interest" description="Disordered" evidence="1">
    <location>
        <begin position="398"/>
        <end position="553"/>
    </location>
</feature>
<dbReference type="EMBL" id="BT021252">
    <property type="protein sequence ID" value="AAX33400.1"/>
    <property type="molecule type" value="mRNA"/>
</dbReference>
<feature type="compositionally biased region" description="Basic and acidic residues" evidence="1">
    <location>
        <begin position="163"/>
        <end position="174"/>
    </location>
</feature>
<dbReference type="SUPFAM" id="SSF49879">
    <property type="entry name" value="SMAD/FHA domain"/>
    <property type="match status" value="1"/>
</dbReference>
<dbReference type="HOGENOM" id="CLU_224909_0_0_1"/>
<dbReference type="PeptideAtlas" id="Q5BIH2"/>
<protein>
    <submittedName>
        <fullName evidence="2">RE60459p</fullName>
    </submittedName>
</protein>
<feature type="compositionally biased region" description="Polar residues" evidence="1">
    <location>
        <begin position="311"/>
        <end position="321"/>
    </location>
</feature>
<dbReference type="InterPro" id="IPR008984">
    <property type="entry name" value="SMAD_FHA_dom_sf"/>
</dbReference>
<sequence length="553" mass="61270">MSLDGGRLRYEDENGKTVVLAAKGRTFQVGSYYNCDLILEGPEEERLICEINCDAFGRVIIYNKSSGDPIHLNDVAIHAAGKRPLLHGGKITIRDKVYTWEFPKTSEVQDAPCTPERLLPNEQASNSCPSLKQSHRLQAEKRLTVHNFHYSINSDDEGNTSIESRDQSESHLEDVSLNESIQRSTEETAYESPKVNLLEATQNKENTATPPGSHQKLLRLCAISDVVITSYSPRETGVKIEKSFSCVRKPGYTTTSLAVSTPKSVYSTPKGNVLSELNEDSCSRDLMDFSTPSTSKKTKRDSSMFLIDLTTPSKLRQTPKQTLGFKLTPKQTPISVDSTDESSDASPLVIDITNSDTPPSASPSQRYKTPKRPAGITTPNRTPQSLMKRALLTSIKKQIASNQPDKTTPIATPKRTSLLEARRHCLTTPRRLPFHPHRRTPVQREGHTRGNAPKTSPRKRISLMESPRENKVSQLRKSFAAAKRSPGVDKSNKLVAKARRSLNSPKSGSPKPGSSKPSSPCQKKNRCVPDQELHSGRTGRFKGRAEPHVHYTA</sequence>
<dbReference type="FlyBase" id="FBgn0250754">
    <property type="gene designation" value="CG42232"/>
</dbReference>
<feature type="region of interest" description="Disordered" evidence="1">
    <location>
        <begin position="110"/>
        <end position="129"/>
    </location>
</feature>
<accession>Q5BIH2</accession>